<evidence type="ECO:0000256" key="2">
    <source>
        <dbReference type="ARBA" id="ARBA00023235"/>
    </source>
</evidence>
<dbReference type="GO" id="GO:0009697">
    <property type="term" value="P:salicylic acid biosynthetic process"/>
    <property type="evidence" value="ECO:0007669"/>
    <property type="project" value="InterPro"/>
</dbReference>
<sequence length="97" mass="10938">MTLPADCNSMAELRAEIDRLDAQLVQMLVRRAAFIDRAAELKPAENLPARIDTRVAEVIDNVRGMAADHGLDPALAEDVWRTLIEWSIAREERLLSR</sequence>
<dbReference type="Pfam" id="PF01817">
    <property type="entry name" value="CM_2"/>
    <property type="match status" value="1"/>
</dbReference>
<feature type="binding site" evidence="3">
    <location>
        <position position="14"/>
    </location>
    <ligand>
        <name>substrate</name>
    </ligand>
</feature>
<evidence type="ECO:0000313" key="6">
    <source>
        <dbReference type="Proteomes" id="UP000500791"/>
    </source>
</evidence>
<dbReference type="GO" id="GO:0016835">
    <property type="term" value="F:carbon-oxygen lyase activity"/>
    <property type="evidence" value="ECO:0007669"/>
    <property type="project" value="InterPro"/>
</dbReference>
<proteinExistence type="predicted"/>
<dbReference type="InterPro" id="IPR036979">
    <property type="entry name" value="CM_dom_sf"/>
</dbReference>
<gene>
    <name evidence="5" type="ORF">G8E03_01350</name>
</gene>
<dbReference type="SMART" id="SM00830">
    <property type="entry name" value="CM_2"/>
    <property type="match status" value="1"/>
</dbReference>
<dbReference type="InterPro" id="IPR036263">
    <property type="entry name" value="Chorismate_II_sf"/>
</dbReference>
<evidence type="ECO:0000256" key="3">
    <source>
        <dbReference type="PIRSR" id="PIRSR029775-1"/>
    </source>
</evidence>
<organism evidence="5 6">
    <name type="scientific">Pontivivens nitratireducens</name>
    <dbReference type="NCBI Taxonomy" id="2758038"/>
    <lineage>
        <taxon>Bacteria</taxon>
        <taxon>Pseudomonadati</taxon>
        <taxon>Pseudomonadota</taxon>
        <taxon>Alphaproteobacteria</taxon>
        <taxon>Rhodobacterales</taxon>
        <taxon>Paracoccaceae</taxon>
        <taxon>Pontivivens</taxon>
    </lineage>
</organism>
<dbReference type="InterPro" id="IPR051331">
    <property type="entry name" value="Chorismate_mutase-related"/>
</dbReference>
<dbReference type="InterPro" id="IPR008241">
    <property type="entry name" value="Isochorismate_pyruvate-lyase"/>
</dbReference>
<keyword evidence="2" id="KW-0413">Isomerase</keyword>
<dbReference type="GO" id="GO:0004106">
    <property type="term" value="F:chorismate mutase activity"/>
    <property type="evidence" value="ECO:0007669"/>
    <property type="project" value="UniProtKB-EC"/>
</dbReference>
<dbReference type="KEGG" id="mon:G8E03_01350"/>
<dbReference type="GO" id="GO:0046417">
    <property type="term" value="P:chorismate metabolic process"/>
    <property type="evidence" value="ECO:0007669"/>
    <property type="project" value="InterPro"/>
</dbReference>
<dbReference type="EC" id="5.4.99.5" evidence="1"/>
<dbReference type="PANTHER" id="PTHR38041:SF1">
    <property type="entry name" value="CHORISMATE MUTASE"/>
    <property type="match status" value="1"/>
</dbReference>
<dbReference type="SUPFAM" id="SSF48600">
    <property type="entry name" value="Chorismate mutase II"/>
    <property type="match status" value="1"/>
</dbReference>
<reference evidence="5 6" key="1">
    <citation type="submission" date="2020-03" db="EMBL/GenBank/DDBJ databases">
        <title>Complete genome sequence of Monaibacterium sp. ALG8 with diverse plasmids.</title>
        <authorList>
            <person name="Sun C."/>
        </authorList>
    </citation>
    <scope>NUCLEOTIDE SEQUENCE [LARGE SCALE GENOMIC DNA]</scope>
    <source>
        <strain evidence="5 6">ALG8</strain>
    </source>
</reference>
<dbReference type="Gene3D" id="1.20.59.10">
    <property type="entry name" value="Chorismate mutase"/>
    <property type="match status" value="1"/>
</dbReference>
<dbReference type="Proteomes" id="UP000500791">
    <property type="component" value="Chromosome"/>
</dbReference>
<dbReference type="AlphaFoldDB" id="A0A6G7VHF3"/>
<feature type="binding site" evidence="3">
    <location>
        <position position="91"/>
    </location>
    <ligand>
        <name>substrate</name>
    </ligand>
</feature>
<dbReference type="PROSITE" id="PS51168">
    <property type="entry name" value="CHORISMATE_MUT_2"/>
    <property type="match status" value="1"/>
</dbReference>
<name>A0A6G7VHF3_9RHOB</name>
<feature type="binding site" evidence="3">
    <location>
        <position position="42"/>
    </location>
    <ligand>
        <name>substrate</name>
    </ligand>
</feature>
<keyword evidence="6" id="KW-1185">Reference proteome</keyword>
<dbReference type="RefSeq" id="WP_166187765.1">
    <property type="nucleotide sequence ID" value="NZ_CP049811.1"/>
</dbReference>
<protein>
    <recommendedName>
        <fullName evidence="1">chorismate mutase</fullName>
        <ecNumber evidence="1">5.4.99.5</ecNumber>
    </recommendedName>
</protein>
<dbReference type="PIRSF" id="PIRSF029775">
    <property type="entry name" value="Isochor_pyr_lyas"/>
    <property type="match status" value="1"/>
</dbReference>
<feature type="domain" description="Chorismate mutase" evidence="4">
    <location>
        <begin position="4"/>
        <end position="95"/>
    </location>
</feature>
<dbReference type="PANTHER" id="PTHR38041">
    <property type="entry name" value="CHORISMATE MUTASE"/>
    <property type="match status" value="1"/>
</dbReference>
<dbReference type="NCBIfam" id="TIGR01803">
    <property type="entry name" value="CM-like"/>
    <property type="match status" value="1"/>
</dbReference>
<feature type="binding site" evidence="3">
    <location>
        <position position="31"/>
    </location>
    <ligand>
        <name>substrate</name>
    </ligand>
</feature>
<evidence type="ECO:0000259" key="4">
    <source>
        <dbReference type="PROSITE" id="PS51168"/>
    </source>
</evidence>
<accession>A0A6G7VHF3</accession>
<dbReference type="EMBL" id="CP049811">
    <property type="protein sequence ID" value="QIK39523.1"/>
    <property type="molecule type" value="Genomic_DNA"/>
</dbReference>
<evidence type="ECO:0000313" key="5">
    <source>
        <dbReference type="EMBL" id="QIK39523.1"/>
    </source>
</evidence>
<evidence type="ECO:0000256" key="1">
    <source>
        <dbReference type="ARBA" id="ARBA00012404"/>
    </source>
</evidence>
<dbReference type="InterPro" id="IPR002701">
    <property type="entry name" value="CM_II_prokaryot"/>
</dbReference>